<dbReference type="Pfam" id="PF08240">
    <property type="entry name" value="ADH_N"/>
    <property type="match status" value="1"/>
</dbReference>
<proteinExistence type="predicted"/>
<feature type="domain" description="Enoyl reductase (ER)" evidence="1">
    <location>
        <begin position="2"/>
        <end position="232"/>
    </location>
</feature>
<reference evidence="2 3" key="1">
    <citation type="submission" date="2012-12" db="EMBL/GenBank/DDBJ databases">
        <title>Genome assembly of Fulvivirga imtechensis AK7.</title>
        <authorList>
            <person name="Nupur N."/>
            <person name="Khatri I."/>
            <person name="Kumar R."/>
            <person name="Subramanian S."/>
            <person name="Pinnaka A."/>
        </authorList>
    </citation>
    <scope>NUCLEOTIDE SEQUENCE [LARGE SCALE GENOMIC DNA]</scope>
    <source>
        <strain evidence="2 3">AK7</strain>
    </source>
</reference>
<dbReference type="InterPro" id="IPR050700">
    <property type="entry name" value="YIM1/Zinc_Alcohol_DH_Fams"/>
</dbReference>
<dbReference type="InterPro" id="IPR013154">
    <property type="entry name" value="ADH-like_N"/>
</dbReference>
<dbReference type="STRING" id="1237149.C900_01920"/>
<dbReference type="EMBL" id="AMZN01000028">
    <property type="protein sequence ID" value="ELR72055.1"/>
    <property type="molecule type" value="Genomic_DNA"/>
</dbReference>
<dbReference type="SUPFAM" id="SSF51735">
    <property type="entry name" value="NAD(P)-binding Rossmann-fold domains"/>
    <property type="match status" value="1"/>
</dbReference>
<dbReference type="Pfam" id="PF00107">
    <property type="entry name" value="ADH_zinc_N"/>
    <property type="match status" value="1"/>
</dbReference>
<dbReference type="Proteomes" id="UP000011135">
    <property type="component" value="Unassembled WGS sequence"/>
</dbReference>
<dbReference type="PANTHER" id="PTHR11695">
    <property type="entry name" value="ALCOHOL DEHYDROGENASE RELATED"/>
    <property type="match status" value="1"/>
</dbReference>
<evidence type="ECO:0000259" key="1">
    <source>
        <dbReference type="SMART" id="SM00829"/>
    </source>
</evidence>
<dbReference type="SMART" id="SM00829">
    <property type="entry name" value="PKS_ER"/>
    <property type="match status" value="1"/>
</dbReference>
<dbReference type="CDD" id="cd08267">
    <property type="entry name" value="MDR1"/>
    <property type="match status" value="1"/>
</dbReference>
<evidence type="ECO:0000313" key="3">
    <source>
        <dbReference type="Proteomes" id="UP000011135"/>
    </source>
</evidence>
<dbReference type="InterPro" id="IPR036291">
    <property type="entry name" value="NAD(P)-bd_dom_sf"/>
</dbReference>
<keyword evidence="3" id="KW-1185">Reference proteome</keyword>
<dbReference type="InterPro" id="IPR013149">
    <property type="entry name" value="ADH-like_C"/>
</dbReference>
<name>L8JT93_9BACT</name>
<dbReference type="Gene3D" id="3.40.50.720">
    <property type="entry name" value="NAD(P)-binding Rossmann-like Domain"/>
    <property type="match status" value="1"/>
</dbReference>
<dbReference type="GO" id="GO:0016491">
    <property type="term" value="F:oxidoreductase activity"/>
    <property type="evidence" value="ECO:0007669"/>
    <property type="project" value="InterPro"/>
</dbReference>
<dbReference type="AlphaFoldDB" id="L8JT93"/>
<comment type="caution">
    <text evidence="2">The sequence shown here is derived from an EMBL/GenBank/DDBJ whole genome shotgun (WGS) entry which is preliminary data.</text>
</comment>
<dbReference type="InterPro" id="IPR020843">
    <property type="entry name" value="ER"/>
</dbReference>
<dbReference type="eggNOG" id="COG0604">
    <property type="taxonomic scope" value="Bacteria"/>
</dbReference>
<protein>
    <submittedName>
        <fullName evidence="2">Alcohol dehydrogenase, zinc-containing</fullName>
    </submittedName>
</protein>
<dbReference type="Gene3D" id="3.90.180.10">
    <property type="entry name" value="Medium-chain alcohol dehydrogenases, catalytic domain"/>
    <property type="match status" value="1"/>
</dbReference>
<accession>L8JT93</accession>
<dbReference type="InterPro" id="IPR011032">
    <property type="entry name" value="GroES-like_sf"/>
</dbReference>
<dbReference type="SUPFAM" id="SSF50129">
    <property type="entry name" value="GroES-like"/>
    <property type="match status" value="1"/>
</dbReference>
<evidence type="ECO:0000313" key="2">
    <source>
        <dbReference type="EMBL" id="ELR72055.1"/>
    </source>
</evidence>
<sequence length="235" mass="25446">MGLELAGEVEATGEEVKNFRRGDQVFAFTGFYFGAYAEYKCMAEDGAAKTDGLVTKKPENLSFREAAAVPSGGLTALGIIRKADIKKDQKVLIYGASGSIGTYAVQLAKVFGGRVTGVCSTSNLEMVSSLGADAVIDYTKEDFTKSGEKYDVIIDAVHKKSRAFCKRALKNGGVFLSAHSSTVPGLEDLIFLRELLEADKIRPVIDRCYPIEQVADAHRYVDQGRKKGNVVLTLD</sequence>
<organism evidence="2 3">
    <name type="scientific">Fulvivirga imtechensis AK7</name>
    <dbReference type="NCBI Taxonomy" id="1237149"/>
    <lineage>
        <taxon>Bacteria</taxon>
        <taxon>Pseudomonadati</taxon>
        <taxon>Bacteroidota</taxon>
        <taxon>Cytophagia</taxon>
        <taxon>Cytophagales</taxon>
        <taxon>Fulvivirgaceae</taxon>
        <taxon>Fulvivirga</taxon>
    </lineage>
</organism>
<dbReference type="Pfam" id="PF13602">
    <property type="entry name" value="ADH_zinc_N_2"/>
    <property type="match status" value="1"/>
</dbReference>
<dbReference type="PANTHER" id="PTHR11695:SF648">
    <property type="entry name" value="ZINC-BINDING OXIDOREDUCTASE"/>
    <property type="match status" value="1"/>
</dbReference>
<gene>
    <name evidence="2" type="ORF">C900_01920</name>
</gene>